<dbReference type="AlphaFoldDB" id="A0A2P2PVF5"/>
<evidence type="ECO:0000313" key="2">
    <source>
        <dbReference type="EMBL" id="MBX58619.1"/>
    </source>
</evidence>
<organism evidence="2">
    <name type="scientific">Rhizophora mucronata</name>
    <name type="common">Asiatic mangrove</name>
    <dbReference type="NCBI Taxonomy" id="61149"/>
    <lineage>
        <taxon>Eukaryota</taxon>
        <taxon>Viridiplantae</taxon>
        <taxon>Streptophyta</taxon>
        <taxon>Embryophyta</taxon>
        <taxon>Tracheophyta</taxon>
        <taxon>Spermatophyta</taxon>
        <taxon>Magnoliopsida</taxon>
        <taxon>eudicotyledons</taxon>
        <taxon>Gunneridae</taxon>
        <taxon>Pentapetalae</taxon>
        <taxon>rosids</taxon>
        <taxon>fabids</taxon>
        <taxon>Malpighiales</taxon>
        <taxon>Rhizophoraceae</taxon>
        <taxon>Rhizophora</taxon>
    </lineage>
</organism>
<name>A0A2P2PVF5_RHIMU</name>
<evidence type="ECO:0008006" key="3">
    <source>
        <dbReference type="Google" id="ProtNLM"/>
    </source>
</evidence>
<feature type="signal peptide" evidence="1">
    <location>
        <begin position="1"/>
        <end position="28"/>
    </location>
</feature>
<sequence length="66" mass="7333">MSFSLALCLPVTQLLMLILGTLHASVSADISNTKIIDCRMFDYSTKEQAKESQQRILSPSILSFII</sequence>
<dbReference type="EMBL" id="GGEC01078135">
    <property type="protein sequence ID" value="MBX58619.1"/>
    <property type="molecule type" value="Transcribed_RNA"/>
</dbReference>
<feature type="chain" id="PRO_5015128563" description="Secreted protein" evidence="1">
    <location>
        <begin position="29"/>
        <end position="66"/>
    </location>
</feature>
<proteinExistence type="predicted"/>
<evidence type="ECO:0000256" key="1">
    <source>
        <dbReference type="SAM" id="SignalP"/>
    </source>
</evidence>
<accession>A0A2P2PVF5</accession>
<reference evidence="2" key="1">
    <citation type="submission" date="2018-02" db="EMBL/GenBank/DDBJ databases">
        <title>Rhizophora mucronata_Transcriptome.</title>
        <authorList>
            <person name="Meera S.P."/>
            <person name="Sreeshan A."/>
            <person name="Augustine A."/>
        </authorList>
    </citation>
    <scope>NUCLEOTIDE SEQUENCE</scope>
    <source>
        <tissue evidence="2">Leaf</tissue>
    </source>
</reference>
<protein>
    <recommendedName>
        <fullName evidence="3">Secreted protein</fullName>
    </recommendedName>
</protein>
<keyword evidence="1" id="KW-0732">Signal</keyword>